<dbReference type="InterPro" id="IPR019734">
    <property type="entry name" value="TPR_rpt"/>
</dbReference>
<dbReference type="Pfam" id="PF13174">
    <property type="entry name" value="TPR_6"/>
    <property type="match status" value="1"/>
</dbReference>
<feature type="repeat" description="TPR" evidence="1">
    <location>
        <begin position="54"/>
        <end position="87"/>
    </location>
</feature>
<dbReference type="PROSITE" id="PS50005">
    <property type="entry name" value="TPR"/>
    <property type="match status" value="5"/>
</dbReference>
<keyword evidence="1" id="KW-0802">TPR repeat</keyword>
<dbReference type="Proteomes" id="UP000324974">
    <property type="component" value="Chromosome"/>
</dbReference>
<dbReference type="AlphaFoldDB" id="A0A5C1A765"/>
<feature type="repeat" description="TPR" evidence="1">
    <location>
        <begin position="88"/>
        <end position="121"/>
    </location>
</feature>
<dbReference type="EMBL" id="CP042425">
    <property type="protein sequence ID" value="QEL14570.1"/>
    <property type="molecule type" value="Genomic_DNA"/>
</dbReference>
<dbReference type="SMART" id="SM00028">
    <property type="entry name" value="TPR"/>
    <property type="match status" value="7"/>
</dbReference>
<protein>
    <submittedName>
        <fullName evidence="2">TPR repeat-containing protein</fullName>
    </submittedName>
</protein>
<dbReference type="RefSeq" id="WP_149109456.1">
    <property type="nucleotide sequence ID" value="NZ_CP042425.1"/>
</dbReference>
<evidence type="ECO:0000256" key="1">
    <source>
        <dbReference type="PROSITE-ProRule" id="PRU00339"/>
    </source>
</evidence>
<accession>A0A5C1A765</accession>
<dbReference type="PANTHER" id="PTHR12558">
    <property type="entry name" value="CELL DIVISION CYCLE 16,23,27"/>
    <property type="match status" value="1"/>
</dbReference>
<feature type="repeat" description="TPR" evidence="1">
    <location>
        <begin position="20"/>
        <end position="53"/>
    </location>
</feature>
<dbReference type="OrthoDB" id="275267at2"/>
<feature type="repeat" description="TPR" evidence="1">
    <location>
        <begin position="278"/>
        <end position="311"/>
    </location>
</feature>
<evidence type="ECO:0000313" key="2">
    <source>
        <dbReference type="EMBL" id="QEL14570.1"/>
    </source>
</evidence>
<dbReference type="PANTHER" id="PTHR12558:SF13">
    <property type="entry name" value="CELL DIVISION CYCLE PROTEIN 27 HOMOLOG"/>
    <property type="match status" value="1"/>
</dbReference>
<dbReference type="Pfam" id="PF13414">
    <property type="entry name" value="TPR_11"/>
    <property type="match status" value="2"/>
</dbReference>
<organism evidence="2 3">
    <name type="scientific">Limnoglobus roseus</name>
    <dbReference type="NCBI Taxonomy" id="2598579"/>
    <lineage>
        <taxon>Bacteria</taxon>
        <taxon>Pseudomonadati</taxon>
        <taxon>Planctomycetota</taxon>
        <taxon>Planctomycetia</taxon>
        <taxon>Gemmatales</taxon>
        <taxon>Gemmataceae</taxon>
        <taxon>Limnoglobus</taxon>
    </lineage>
</organism>
<dbReference type="Gene3D" id="1.25.40.10">
    <property type="entry name" value="Tetratricopeptide repeat domain"/>
    <property type="match status" value="3"/>
</dbReference>
<proteinExistence type="predicted"/>
<name>A0A5C1A765_9BACT</name>
<dbReference type="Pfam" id="PF00515">
    <property type="entry name" value="TPR_1"/>
    <property type="match status" value="1"/>
</dbReference>
<gene>
    <name evidence="2" type="ORF">PX52LOC_01460</name>
</gene>
<dbReference type="InterPro" id="IPR011990">
    <property type="entry name" value="TPR-like_helical_dom_sf"/>
</dbReference>
<sequence>MASETIADTLALIRERPTDAELYQQLGKLYFRAGEIDEAREAYERSLELDPDDPFGHLYLGNYFYANGQHQEALNCFRRGTELDPDAAIGHSLQGDAFKKLGQFDQAAEAYETAVRVEPDNVTVIRKLAEWRGYEKETLSSHGREAIRLAMHKDQAATTVALASRWLQTHPDDLTVIYDYAEMLYHMARYDEAIRVYRDAIDRFPTKRWALYNQMGHLHRYRGELAISEQWYQKAIAEDTDEAASFIFQGAVQARQGKLQQAEETHRRATQCPEGCIDEAYLNLGLVLRGQGRLSEAAASFRKALELCPKYPDALEALQDVESALRLSSDGE</sequence>
<dbReference type="PROSITE" id="PS50293">
    <property type="entry name" value="TPR_REGION"/>
    <property type="match status" value="2"/>
</dbReference>
<dbReference type="KEGG" id="lrs:PX52LOC_01460"/>
<feature type="repeat" description="TPR" evidence="1">
    <location>
        <begin position="174"/>
        <end position="207"/>
    </location>
</feature>
<evidence type="ECO:0000313" key="3">
    <source>
        <dbReference type="Proteomes" id="UP000324974"/>
    </source>
</evidence>
<dbReference type="SUPFAM" id="SSF48452">
    <property type="entry name" value="TPR-like"/>
    <property type="match status" value="2"/>
</dbReference>
<reference evidence="3" key="1">
    <citation type="submission" date="2019-08" db="EMBL/GenBank/DDBJ databases">
        <title>Limnoglobus roseus gen. nov., sp. nov., a novel freshwater planctomycete with a giant genome from the family Gemmataceae.</title>
        <authorList>
            <person name="Kulichevskaya I.S."/>
            <person name="Naumoff D.G."/>
            <person name="Miroshnikov K."/>
            <person name="Ivanova A."/>
            <person name="Philippov D.A."/>
            <person name="Hakobyan A."/>
            <person name="Rijpstra I.C."/>
            <person name="Sinninghe Damste J.S."/>
            <person name="Liesack W."/>
            <person name="Dedysh S.N."/>
        </authorList>
    </citation>
    <scope>NUCLEOTIDE SEQUENCE [LARGE SCALE GENOMIC DNA]</scope>
    <source>
        <strain evidence="3">PX52</strain>
    </source>
</reference>
<keyword evidence="3" id="KW-1185">Reference proteome</keyword>